<evidence type="ECO:0000256" key="1">
    <source>
        <dbReference type="ARBA" id="ARBA00004141"/>
    </source>
</evidence>
<evidence type="ECO:0000256" key="3">
    <source>
        <dbReference type="ARBA" id="ARBA00022989"/>
    </source>
</evidence>
<reference evidence="6 7" key="1">
    <citation type="submission" date="2023-09" db="EMBL/GenBank/DDBJ databases">
        <authorList>
            <person name="Rey-Velasco X."/>
        </authorList>
    </citation>
    <scope>NUCLEOTIDE SEQUENCE [LARGE SCALE GENOMIC DNA]</scope>
    <source>
        <strain evidence="6 7">F260</strain>
    </source>
</reference>
<gene>
    <name evidence="6" type="ORF">RM545_12010</name>
</gene>
<evidence type="ECO:0000256" key="5">
    <source>
        <dbReference type="SAM" id="Phobius"/>
    </source>
</evidence>
<comment type="caution">
    <text evidence="6">The sequence shown here is derived from an EMBL/GenBank/DDBJ whole genome shotgun (WGS) entry which is preliminary data.</text>
</comment>
<keyword evidence="3 5" id="KW-1133">Transmembrane helix</keyword>
<feature type="transmembrane region" description="Helical" evidence="5">
    <location>
        <begin position="101"/>
        <end position="122"/>
    </location>
</feature>
<sequence>MNIIDIVLALILLYGAVRGFFRGILAEIASLVGIILGIYGAIRFSHLLSDVLENYVDWDMQYVNLLSFAITFFIIMFLVSLAGKILTNIATFAALGIVNKILGAGFGLLKVAFLTSVIIMFFKSTNEEINLIQEEVLEESELYEPVERIAPILLPSILREAREKNILEDLDELTGYSITKMLFSFSQDLRKSGWLSD</sequence>
<accession>A0ABU3CM92</accession>
<name>A0ABU3CM92_9FLAO</name>
<protein>
    <submittedName>
        <fullName evidence="6">CvpA family protein</fullName>
    </submittedName>
</protein>
<keyword evidence="4 5" id="KW-0472">Membrane</keyword>
<dbReference type="Pfam" id="PF02674">
    <property type="entry name" value="Colicin_V"/>
    <property type="match status" value="1"/>
</dbReference>
<dbReference type="EMBL" id="JAVRHO010000016">
    <property type="protein sequence ID" value="MDT0647416.1"/>
    <property type="molecule type" value="Genomic_DNA"/>
</dbReference>
<comment type="subcellular location">
    <subcellularLocation>
        <location evidence="1">Membrane</location>
        <topology evidence="1">Multi-pass membrane protein</topology>
    </subcellularLocation>
</comment>
<evidence type="ECO:0000256" key="2">
    <source>
        <dbReference type="ARBA" id="ARBA00022692"/>
    </source>
</evidence>
<dbReference type="InterPro" id="IPR003825">
    <property type="entry name" value="Colicin-V_CvpA"/>
</dbReference>
<evidence type="ECO:0000256" key="4">
    <source>
        <dbReference type="ARBA" id="ARBA00023136"/>
    </source>
</evidence>
<dbReference type="Proteomes" id="UP001245285">
    <property type="component" value="Unassembled WGS sequence"/>
</dbReference>
<organism evidence="6 7">
    <name type="scientific">Autumnicola lenta</name>
    <dbReference type="NCBI Taxonomy" id="3075593"/>
    <lineage>
        <taxon>Bacteria</taxon>
        <taxon>Pseudomonadati</taxon>
        <taxon>Bacteroidota</taxon>
        <taxon>Flavobacteriia</taxon>
        <taxon>Flavobacteriales</taxon>
        <taxon>Flavobacteriaceae</taxon>
        <taxon>Autumnicola</taxon>
    </lineage>
</organism>
<feature type="transmembrane region" description="Helical" evidence="5">
    <location>
        <begin position="62"/>
        <end position="81"/>
    </location>
</feature>
<feature type="transmembrane region" description="Helical" evidence="5">
    <location>
        <begin position="20"/>
        <end position="42"/>
    </location>
</feature>
<dbReference type="RefSeq" id="WP_311495524.1">
    <property type="nucleotide sequence ID" value="NZ_JAVRHO010000016.1"/>
</dbReference>
<keyword evidence="7" id="KW-1185">Reference proteome</keyword>
<proteinExistence type="predicted"/>
<dbReference type="PANTHER" id="PTHR37306">
    <property type="entry name" value="COLICIN V PRODUCTION PROTEIN"/>
    <property type="match status" value="1"/>
</dbReference>
<evidence type="ECO:0000313" key="6">
    <source>
        <dbReference type="EMBL" id="MDT0647416.1"/>
    </source>
</evidence>
<evidence type="ECO:0000313" key="7">
    <source>
        <dbReference type="Proteomes" id="UP001245285"/>
    </source>
</evidence>
<dbReference type="PANTHER" id="PTHR37306:SF1">
    <property type="entry name" value="COLICIN V PRODUCTION PROTEIN"/>
    <property type="match status" value="1"/>
</dbReference>
<keyword evidence="2 5" id="KW-0812">Transmembrane</keyword>